<dbReference type="GO" id="GO:0005737">
    <property type="term" value="C:cytoplasm"/>
    <property type="evidence" value="ECO:0007669"/>
    <property type="project" value="TreeGrafter"/>
</dbReference>
<keyword evidence="2" id="KW-0808">Transferase</keyword>
<evidence type="ECO:0000313" key="3">
    <source>
        <dbReference type="Proteomes" id="UP000603865"/>
    </source>
</evidence>
<dbReference type="PANTHER" id="PTHR43441:SF11">
    <property type="entry name" value="RIBOSOMAL-PROTEIN-SERINE ACETYLTRANSFERASE"/>
    <property type="match status" value="1"/>
</dbReference>
<dbReference type="Pfam" id="PF13302">
    <property type="entry name" value="Acetyltransf_3"/>
    <property type="match status" value="1"/>
</dbReference>
<evidence type="ECO:0000259" key="1">
    <source>
        <dbReference type="PROSITE" id="PS51186"/>
    </source>
</evidence>
<dbReference type="GO" id="GO:1990189">
    <property type="term" value="F:protein N-terminal-serine acetyltransferase activity"/>
    <property type="evidence" value="ECO:0007669"/>
    <property type="project" value="TreeGrafter"/>
</dbReference>
<dbReference type="AlphaFoldDB" id="A0A918FJR7"/>
<dbReference type="Gene3D" id="3.40.630.30">
    <property type="match status" value="1"/>
</dbReference>
<evidence type="ECO:0000313" key="2">
    <source>
        <dbReference type="EMBL" id="GGR39652.1"/>
    </source>
</evidence>
<comment type="caution">
    <text evidence="2">The sequence shown here is derived from an EMBL/GenBank/DDBJ whole genome shotgun (WGS) entry which is preliminary data.</text>
</comment>
<dbReference type="Proteomes" id="UP000603865">
    <property type="component" value="Unassembled WGS sequence"/>
</dbReference>
<keyword evidence="3" id="KW-1185">Reference proteome</keyword>
<dbReference type="InterPro" id="IPR016181">
    <property type="entry name" value="Acyl_CoA_acyltransferase"/>
</dbReference>
<reference evidence="2" key="1">
    <citation type="journal article" date="2014" name="Int. J. Syst. Evol. Microbiol.">
        <title>Complete genome sequence of Corynebacterium casei LMG S-19264T (=DSM 44701T), isolated from a smear-ripened cheese.</title>
        <authorList>
            <consortium name="US DOE Joint Genome Institute (JGI-PGF)"/>
            <person name="Walter F."/>
            <person name="Albersmeier A."/>
            <person name="Kalinowski J."/>
            <person name="Ruckert C."/>
        </authorList>
    </citation>
    <scope>NUCLEOTIDE SEQUENCE</scope>
    <source>
        <strain evidence="2">JCM 31311</strain>
    </source>
</reference>
<dbReference type="InterPro" id="IPR000182">
    <property type="entry name" value="GNAT_dom"/>
</dbReference>
<dbReference type="SUPFAM" id="SSF55729">
    <property type="entry name" value="Acyl-CoA N-acyltransferases (Nat)"/>
    <property type="match status" value="1"/>
</dbReference>
<dbReference type="InterPro" id="IPR051908">
    <property type="entry name" value="Ribosomal_N-acetyltransferase"/>
</dbReference>
<dbReference type="PANTHER" id="PTHR43441">
    <property type="entry name" value="RIBOSOMAL-PROTEIN-SERINE ACETYLTRANSFERASE"/>
    <property type="match status" value="1"/>
</dbReference>
<dbReference type="EMBL" id="BMQL01000097">
    <property type="protein sequence ID" value="GGR39652.1"/>
    <property type="molecule type" value="Genomic_DNA"/>
</dbReference>
<gene>
    <name evidence="2" type="ORF">GCM10008957_55550</name>
</gene>
<dbReference type="PROSITE" id="PS51186">
    <property type="entry name" value="GNAT"/>
    <property type="match status" value="1"/>
</dbReference>
<dbReference type="GO" id="GO:0008999">
    <property type="term" value="F:protein-N-terminal-alanine acetyltransferase activity"/>
    <property type="evidence" value="ECO:0007669"/>
    <property type="project" value="TreeGrafter"/>
</dbReference>
<protein>
    <submittedName>
        <fullName evidence="2">Succinyl-CoA transferase Rv0802c</fullName>
    </submittedName>
</protein>
<accession>A0A918FJR7</accession>
<name>A0A918FJR7_9DEIO</name>
<proteinExistence type="predicted"/>
<reference evidence="2" key="2">
    <citation type="submission" date="2020-09" db="EMBL/GenBank/DDBJ databases">
        <authorList>
            <person name="Sun Q."/>
            <person name="Ohkuma M."/>
        </authorList>
    </citation>
    <scope>NUCLEOTIDE SEQUENCE</scope>
    <source>
        <strain evidence="2">JCM 31311</strain>
    </source>
</reference>
<feature type="domain" description="N-acetyltransferase" evidence="1">
    <location>
        <begin position="24"/>
        <end position="194"/>
    </location>
</feature>
<organism evidence="2 3">
    <name type="scientific">Deinococcus ruber</name>
    <dbReference type="NCBI Taxonomy" id="1848197"/>
    <lineage>
        <taxon>Bacteria</taxon>
        <taxon>Thermotogati</taxon>
        <taxon>Deinococcota</taxon>
        <taxon>Deinococci</taxon>
        <taxon>Deinococcales</taxon>
        <taxon>Deinococcaceae</taxon>
        <taxon>Deinococcus</taxon>
    </lineage>
</organism>
<sequence>MVSHVTMTPFLYPPLQLKVVTPKLELHGATDDLLAQLLPIVRAGIVSQPPYPFDDPMSLYEDNPVRERKWLQAIWRGRGTVYPESWRLYFVIMLGGKAVGMQDLIGVNFDTCQTVTSFSWLAPDARQKGLGREMRAAILHLAFEGLGAVEASSEAFFDNVASNRVSEVLGYQANGADWATRQGEKALLHRWRLSRDDWAVHRRNDIELIGVETCKPVLHIK</sequence>